<dbReference type="SMART" id="SM00471">
    <property type="entry name" value="HDc"/>
    <property type="match status" value="1"/>
</dbReference>
<dbReference type="InterPro" id="IPR037522">
    <property type="entry name" value="HD_GYP_dom"/>
</dbReference>
<evidence type="ECO:0000313" key="3">
    <source>
        <dbReference type="EMBL" id="NMD99572.1"/>
    </source>
</evidence>
<feature type="transmembrane region" description="Helical" evidence="1">
    <location>
        <begin position="38"/>
        <end position="56"/>
    </location>
</feature>
<evidence type="ECO:0000256" key="1">
    <source>
        <dbReference type="SAM" id="Phobius"/>
    </source>
</evidence>
<sequence>MKRRSLPRQMKEALLYCGLGREEYAQVQGLVLRRNHEMLRLISLTAAVLGYLMYLLSFASDTLAAARYIYFIEGTFAWLVYDLAVRFVRPRWATLLLGYLCMEITFLLVFAMSFTSWHRWVPVTSVVVLLSVLPLLFIDRPWRMQSFVVLNAAGFLLYDIQMMTKPQKFIELDVINVVFYCVVEFICYYLLANIMMRGFSERCKNDAVRQGMIENLAYIIENRDENTGGHVQRTSRFIEGFVQQVAQDARYRDILGRQQQEMLVHAAPLHDIGKIKISDLVLNKPGRLTEEEFAQMKLHTVYGARMIRDTIRRDMDESFYEMAYHIALSHHERYDGKGYPQGLRGEEIPLEARIMALVDVYDALVSERVYKPAMPREKALAIIREGRGTQFDPNLTDIFLAYMEKGKR</sequence>
<dbReference type="EMBL" id="JABAFA010000038">
    <property type="protein sequence ID" value="NMD99572.1"/>
    <property type="molecule type" value="Genomic_DNA"/>
</dbReference>
<keyword evidence="1" id="KW-0472">Membrane</keyword>
<accession>A0A848BAX9</accession>
<dbReference type="InterPro" id="IPR052020">
    <property type="entry name" value="Cyclic_di-GMP/3'3'-cGAMP_PDE"/>
</dbReference>
<dbReference type="Proteomes" id="UP000543804">
    <property type="component" value="Unassembled WGS sequence"/>
</dbReference>
<keyword evidence="1" id="KW-1133">Transmembrane helix</keyword>
<keyword evidence="1" id="KW-0812">Transmembrane</keyword>
<name>A0A848BAX9_9FIRM</name>
<feature type="domain" description="HD-GYP" evidence="2">
    <location>
        <begin position="205"/>
        <end position="408"/>
    </location>
</feature>
<feature type="transmembrane region" description="Helical" evidence="1">
    <location>
        <begin position="145"/>
        <end position="162"/>
    </location>
</feature>
<evidence type="ECO:0000259" key="2">
    <source>
        <dbReference type="PROSITE" id="PS51832"/>
    </source>
</evidence>
<gene>
    <name evidence="3" type="ORF">HF878_08865</name>
</gene>
<feature type="transmembrane region" description="Helical" evidence="1">
    <location>
        <begin position="120"/>
        <end position="138"/>
    </location>
</feature>
<dbReference type="Gene3D" id="1.10.3210.10">
    <property type="entry name" value="Hypothetical protein af1432"/>
    <property type="match status" value="1"/>
</dbReference>
<feature type="transmembrane region" description="Helical" evidence="1">
    <location>
        <begin position="174"/>
        <end position="192"/>
    </location>
</feature>
<keyword evidence="4" id="KW-1185">Reference proteome</keyword>
<dbReference type="RefSeq" id="WP_170077861.1">
    <property type="nucleotide sequence ID" value="NZ_JABAFA010000038.1"/>
</dbReference>
<feature type="transmembrane region" description="Helical" evidence="1">
    <location>
        <begin position="92"/>
        <end position="114"/>
    </location>
</feature>
<comment type="caution">
    <text evidence="3">The sequence shown here is derived from an EMBL/GenBank/DDBJ whole genome shotgun (WGS) entry which is preliminary data.</text>
</comment>
<dbReference type="CDD" id="cd00077">
    <property type="entry name" value="HDc"/>
    <property type="match status" value="1"/>
</dbReference>
<proteinExistence type="predicted"/>
<dbReference type="InterPro" id="IPR003607">
    <property type="entry name" value="HD/PDEase_dom"/>
</dbReference>
<dbReference type="SUPFAM" id="SSF109604">
    <property type="entry name" value="HD-domain/PDEase-like"/>
    <property type="match status" value="1"/>
</dbReference>
<dbReference type="PANTHER" id="PTHR45228">
    <property type="entry name" value="CYCLIC DI-GMP PHOSPHODIESTERASE TM_0186-RELATED"/>
    <property type="match status" value="1"/>
</dbReference>
<organism evidence="3 4">
    <name type="scientific">Selenomonas bovis</name>
    <dbReference type="NCBI Taxonomy" id="416586"/>
    <lineage>
        <taxon>Bacteria</taxon>
        <taxon>Bacillati</taxon>
        <taxon>Bacillota</taxon>
        <taxon>Negativicutes</taxon>
        <taxon>Selenomonadales</taxon>
        <taxon>Selenomonadaceae</taxon>
        <taxon>Selenomonas</taxon>
    </lineage>
</organism>
<evidence type="ECO:0000313" key="4">
    <source>
        <dbReference type="Proteomes" id="UP000543804"/>
    </source>
</evidence>
<dbReference type="PANTHER" id="PTHR45228:SF5">
    <property type="entry name" value="CYCLIC DI-GMP PHOSPHODIESTERASE VC_1348-RELATED"/>
    <property type="match status" value="1"/>
</dbReference>
<dbReference type="Pfam" id="PF13487">
    <property type="entry name" value="HD_5"/>
    <property type="match status" value="1"/>
</dbReference>
<dbReference type="PROSITE" id="PS51832">
    <property type="entry name" value="HD_GYP"/>
    <property type="match status" value="1"/>
</dbReference>
<feature type="transmembrane region" description="Helical" evidence="1">
    <location>
        <begin position="68"/>
        <end position="85"/>
    </location>
</feature>
<reference evidence="3 4" key="1">
    <citation type="submission" date="2020-04" db="EMBL/GenBank/DDBJ databases">
        <authorList>
            <person name="Hitch T.C.A."/>
            <person name="Wylensek D."/>
            <person name="Clavel T."/>
        </authorList>
    </citation>
    <scope>NUCLEOTIDE SEQUENCE [LARGE SCALE GENOMIC DNA]</scope>
    <source>
        <strain evidence="3 4">PG-130-P53-12</strain>
    </source>
</reference>
<protein>
    <submittedName>
        <fullName evidence="3">HD-GYP domain-containing protein</fullName>
    </submittedName>
</protein>
<dbReference type="AlphaFoldDB" id="A0A848BAX9"/>